<keyword evidence="3" id="KW-0998">Cell outer membrane</keyword>
<reference evidence="9" key="1">
    <citation type="submission" date="2019-05" db="EMBL/GenBank/DDBJ databases">
        <title>Flavobacterium profundi sp. nov., isolated from a deep-sea seamount.</title>
        <authorList>
            <person name="Zhang D.-C."/>
        </authorList>
    </citation>
    <scope>NUCLEOTIDE SEQUENCE [LARGE SCALE GENOMIC DNA]</scope>
    <source>
        <strain evidence="9">EC11</strain>
    </source>
</reference>
<dbReference type="Pfam" id="PF00691">
    <property type="entry name" value="OmpA"/>
    <property type="match status" value="1"/>
</dbReference>
<evidence type="ECO:0000256" key="2">
    <source>
        <dbReference type="ARBA" id="ARBA00023136"/>
    </source>
</evidence>
<dbReference type="Proteomes" id="UP000817854">
    <property type="component" value="Unassembled WGS sequence"/>
</dbReference>
<dbReference type="EMBL" id="VEVQ02000008">
    <property type="protein sequence ID" value="NHN26543.1"/>
    <property type="molecule type" value="Genomic_DNA"/>
</dbReference>
<dbReference type="SUPFAM" id="SSF48452">
    <property type="entry name" value="TPR-like"/>
    <property type="match status" value="1"/>
</dbReference>
<dbReference type="PROSITE" id="PS50005">
    <property type="entry name" value="TPR"/>
    <property type="match status" value="1"/>
</dbReference>
<organism evidence="8 9">
    <name type="scientific">Flavobacterium jejuense</name>
    <dbReference type="NCBI Taxonomy" id="1544455"/>
    <lineage>
        <taxon>Bacteria</taxon>
        <taxon>Pseudomonadati</taxon>
        <taxon>Bacteroidota</taxon>
        <taxon>Flavobacteriia</taxon>
        <taxon>Flavobacteriales</taxon>
        <taxon>Flavobacteriaceae</taxon>
        <taxon>Flavobacterium</taxon>
    </lineage>
</organism>
<dbReference type="Gene3D" id="1.25.40.10">
    <property type="entry name" value="Tetratricopeptide repeat domain"/>
    <property type="match status" value="1"/>
</dbReference>
<dbReference type="SUPFAM" id="SSF103088">
    <property type="entry name" value="OmpA-like"/>
    <property type="match status" value="1"/>
</dbReference>
<keyword evidence="2 5" id="KW-0472">Membrane</keyword>
<dbReference type="SUPFAM" id="SSF82171">
    <property type="entry name" value="DPP6 N-terminal domain-like"/>
    <property type="match status" value="1"/>
</dbReference>
<reference evidence="8 9" key="2">
    <citation type="submission" date="2019-05" db="EMBL/GenBank/DDBJ databases">
        <authorList>
            <person name="Lianzixin W."/>
        </authorList>
    </citation>
    <scope>NUCLEOTIDE SEQUENCE [LARGE SCALE GENOMIC DNA]</scope>
    <source>
        <strain evidence="8 9">EC11</strain>
    </source>
</reference>
<evidence type="ECO:0000256" key="4">
    <source>
        <dbReference type="PROSITE-ProRule" id="PRU00339"/>
    </source>
</evidence>
<evidence type="ECO:0000256" key="6">
    <source>
        <dbReference type="SAM" id="SignalP"/>
    </source>
</evidence>
<evidence type="ECO:0000313" key="8">
    <source>
        <dbReference type="EMBL" id="NHN26543.1"/>
    </source>
</evidence>
<dbReference type="CDD" id="cd07185">
    <property type="entry name" value="OmpA_C-like"/>
    <property type="match status" value="1"/>
</dbReference>
<accession>A0ABX0IS69</accession>
<name>A0ABX0IS69_9FLAO</name>
<feature type="repeat" description="TPR" evidence="4">
    <location>
        <begin position="88"/>
        <end position="121"/>
    </location>
</feature>
<feature type="signal peptide" evidence="6">
    <location>
        <begin position="1"/>
        <end position="19"/>
    </location>
</feature>
<dbReference type="InterPro" id="IPR036737">
    <property type="entry name" value="OmpA-like_sf"/>
</dbReference>
<comment type="caution">
    <text evidence="8">The sequence shown here is derived from an EMBL/GenBank/DDBJ whole genome shotgun (WGS) entry which is preliminary data.</text>
</comment>
<dbReference type="InterPro" id="IPR011042">
    <property type="entry name" value="6-blade_b-propeller_TolB-like"/>
</dbReference>
<evidence type="ECO:0000256" key="1">
    <source>
        <dbReference type="ARBA" id="ARBA00004442"/>
    </source>
</evidence>
<proteinExistence type="predicted"/>
<feature type="domain" description="OmpA-like" evidence="7">
    <location>
        <begin position="504"/>
        <end position="622"/>
    </location>
</feature>
<dbReference type="PANTHER" id="PTHR30329">
    <property type="entry name" value="STATOR ELEMENT OF FLAGELLAR MOTOR COMPLEX"/>
    <property type="match status" value="1"/>
</dbReference>
<dbReference type="InterPro" id="IPR006664">
    <property type="entry name" value="OMP_bac"/>
</dbReference>
<comment type="subcellular location">
    <subcellularLocation>
        <location evidence="1">Cell outer membrane</location>
    </subcellularLocation>
</comment>
<keyword evidence="4" id="KW-0802">TPR repeat</keyword>
<gene>
    <name evidence="8" type="ORF">FIA58_012725</name>
</gene>
<sequence length="622" mass="70080">MKKLYITLSFVIASGLLSAQNSKTKDADKLFNRFEYIDAASAYLKLTEKGYEDSYVQKRLAESYYNVFNTTEAIKWYAKLVEEKQQEAEIYYKYAQMLKAEGNYDEAKKQMQQFAELKPNDERAINFQNNPNYLTALKAKRPLFDIKLSEISSGRSDFGAILTDDSFIYFASARNEARKTSGWNDQPYLDMYQAIYNEDGTMSQPTLVESVNTKWHDGPATVSTDGSIMYITSESFNDNKFEKSEDKKSKFSRMYLFKAIKKDGKWSDLKALPINSTEYSLRNPSISKDGKTLYFSSDMPGGFGGEDIWKVSVSEDEYGIPENLGEKINTPGDESFPFITSENILYFSSDTKEGFGGLDIFEIDLNVGSEAVNIGAPVNTKKDDFAFSFNTSKKVAIFSSNRDGVDNLYTANPVCGVNAIVMVRNATTRKTIESALINVLDDTNSLIATSNSDGTGQQSYEVECEKVYTFKVSKEGFEDGIFTMPASPNGSALVEAYLEPVKPIITEKEVILQPIFFEYDKSNITAQGAEELDKLVVVMNEHPNMVIFAKSHTDSRGKDKYNLDLSERRAKSTVQYIISKGIDKERISGQGFGESELKVQCDKCTDEEHAQNRRSEFLIIKK</sequence>
<dbReference type="PRINTS" id="PR01021">
    <property type="entry name" value="OMPADOMAIN"/>
</dbReference>
<dbReference type="Gene3D" id="2.120.10.30">
    <property type="entry name" value="TolB, C-terminal domain"/>
    <property type="match status" value="1"/>
</dbReference>
<dbReference type="PROSITE" id="PS51123">
    <property type="entry name" value="OMPA_2"/>
    <property type="match status" value="1"/>
</dbReference>
<dbReference type="Pfam" id="PF07676">
    <property type="entry name" value="PD40"/>
    <property type="match status" value="2"/>
</dbReference>
<reference evidence="8 9" key="3">
    <citation type="submission" date="2020-02" db="EMBL/GenBank/DDBJ databases">
        <title>Flavobacterium profundi sp. nov., isolated from a deep-sea seamount.</title>
        <authorList>
            <person name="Zhang D.-C."/>
        </authorList>
    </citation>
    <scope>NUCLEOTIDE SEQUENCE [LARGE SCALE GENOMIC DNA]</scope>
    <source>
        <strain evidence="8 9">EC11</strain>
    </source>
</reference>
<evidence type="ECO:0000256" key="5">
    <source>
        <dbReference type="PROSITE-ProRule" id="PRU00473"/>
    </source>
</evidence>
<dbReference type="InterPro" id="IPR011990">
    <property type="entry name" value="TPR-like_helical_dom_sf"/>
</dbReference>
<evidence type="ECO:0000259" key="7">
    <source>
        <dbReference type="PROSITE" id="PS51123"/>
    </source>
</evidence>
<keyword evidence="6" id="KW-0732">Signal</keyword>
<dbReference type="InterPro" id="IPR050330">
    <property type="entry name" value="Bact_OuterMem_StrucFunc"/>
</dbReference>
<dbReference type="InterPro" id="IPR006665">
    <property type="entry name" value="OmpA-like"/>
</dbReference>
<evidence type="ECO:0000256" key="3">
    <source>
        <dbReference type="ARBA" id="ARBA00023237"/>
    </source>
</evidence>
<evidence type="ECO:0000313" key="9">
    <source>
        <dbReference type="Proteomes" id="UP000817854"/>
    </source>
</evidence>
<dbReference type="InterPro" id="IPR011659">
    <property type="entry name" value="WD40"/>
</dbReference>
<dbReference type="PANTHER" id="PTHR30329:SF21">
    <property type="entry name" value="LIPOPROTEIN YIAD-RELATED"/>
    <property type="match status" value="1"/>
</dbReference>
<dbReference type="InterPro" id="IPR019734">
    <property type="entry name" value="TPR_rpt"/>
</dbReference>
<keyword evidence="9" id="KW-1185">Reference proteome</keyword>
<dbReference type="RefSeq" id="WP_140962868.1">
    <property type="nucleotide sequence ID" value="NZ_VEVQ02000008.1"/>
</dbReference>
<protein>
    <submittedName>
        <fullName evidence="8">OmpA family protein</fullName>
    </submittedName>
</protein>
<dbReference type="Gene3D" id="3.30.1330.60">
    <property type="entry name" value="OmpA-like domain"/>
    <property type="match status" value="1"/>
</dbReference>
<feature type="chain" id="PRO_5045066913" evidence="6">
    <location>
        <begin position="20"/>
        <end position="622"/>
    </location>
</feature>